<sequence>MDRSTVTIMYMNPERDGGPEQAPGGTPGRRLRAHREILAPRLRRKISPLDRWEPVA</sequence>
<feature type="region of interest" description="Disordered" evidence="1">
    <location>
        <begin position="11"/>
        <end position="30"/>
    </location>
</feature>
<name>A0A918QJH4_9ACTN</name>
<accession>A0A918QJH4</accession>
<protein>
    <submittedName>
        <fullName evidence="2">Uncharacterized protein</fullName>
    </submittedName>
</protein>
<dbReference type="Proteomes" id="UP000630936">
    <property type="component" value="Unassembled WGS sequence"/>
</dbReference>
<evidence type="ECO:0000313" key="2">
    <source>
        <dbReference type="EMBL" id="GGZ49636.1"/>
    </source>
</evidence>
<dbReference type="AlphaFoldDB" id="A0A918QJH4"/>
<comment type="caution">
    <text evidence="2">The sequence shown here is derived from an EMBL/GenBank/DDBJ whole genome shotgun (WGS) entry which is preliminary data.</text>
</comment>
<proteinExistence type="predicted"/>
<reference evidence="2" key="2">
    <citation type="submission" date="2020-09" db="EMBL/GenBank/DDBJ databases">
        <authorList>
            <person name="Sun Q."/>
            <person name="Ohkuma M."/>
        </authorList>
    </citation>
    <scope>NUCLEOTIDE SEQUENCE</scope>
    <source>
        <strain evidence="2">JCM 4988</strain>
    </source>
</reference>
<reference evidence="2" key="1">
    <citation type="journal article" date="2014" name="Int. J. Syst. Evol. Microbiol.">
        <title>Complete genome sequence of Corynebacterium casei LMG S-19264T (=DSM 44701T), isolated from a smear-ripened cheese.</title>
        <authorList>
            <consortium name="US DOE Joint Genome Institute (JGI-PGF)"/>
            <person name="Walter F."/>
            <person name="Albersmeier A."/>
            <person name="Kalinowski J."/>
            <person name="Ruckert C."/>
        </authorList>
    </citation>
    <scope>NUCLEOTIDE SEQUENCE</scope>
    <source>
        <strain evidence="2">JCM 4988</strain>
    </source>
</reference>
<organism evidence="2 3">
    <name type="scientific">Streptomyces inusitatus</name>
    <dbReference type="NCBI Taxonomy" id="68221"/>
    <lineage>
        <taxon>Bacteria</taxon>
        <taxon>Bacillati</taxon>
        <taxon>Actinomycetota</taxon>
        <taxon>Actinomycetes</taxon>
        <taxon>Kitasatosporales</taxon>
        <taxon>Streptomycetaceae</taxon>
        <taxon>Streptomyces</taxon>
    </lineage>
</organism>
<gene>
    <name evidence="2" type="ORF">GCM10010387_49880</name>
</gene>
<dbReference type="EMBL" id="BMWG01000019">
    <property type="protein sequence ID" value="GGZ49636.1"/>
    <property type="molecule type" value="Genomic_DNA"/>
</dbReference>
<keyword evidence="3" id="KW-1185">Reference proteome</keyword>
<evidence type="ECO:0000256" key="1">
    <source>
        <dbReference type="SAM" id="MobiDB-lite"/>
    </source>
</evidence>
<dbReference type="RefSeq" id="WP_190125454.1">
    <property type="nucleotide sequence ID" value="NZ_BMWG01000019.1"/>
</dbReference>
<evidence type="ECO:0000313" key="3">
    <source>
        <dbReference type="Proteomes" id="UP000630936"/>
    </source>
</evidence>